<feature type="binding site" evidence="7">
    <location>
        <position position="53"/>
    </location>
    <ligand>
        <name>Zn(2+)</name>
        <dbReference type="ChEBI" id="CHEBI:29105"/>
        <label>1</label>
    </ligand>
</feature>
<dbReference type="HAMAP" id="MF_01374">
    <property type="entry name" value="Glyoxalase_2"/>
    <property type="match status" value="1"/>
</dbReference>
<dbReference type="SMART" id="SM00849">
    <property type="entry name" value="Lactamase_B"/>
    <property type="match status" value="1"/>
</dbReference>
<dbReference type="KEGG" id="mpt:Mpe_A0934"/>
<dbReference type="GO" id="GO:0046872">
    <property type="term" value="F:metal ion binding"/>
    <property type="evidence" value="ECO:0007669"/>
    <property type="project" value="UniProtKB-KW"/>
</dbReference>
<dbReference type="GO" id="GO:0019243">
    <property type="term" value="P:methylglyoxal catabolic process to D-lactate via S-lactoyl-glutathione"/>
    <property type="evidence" value="ECO:0007669"/>
    <property type="project" value="UniProtKB-UniRule"/>
</dbReference>
<comment type="cofactor">
    <cofactor evidence="7">
        <name>Zn(2+)</name>
        <dbReference type="ChEBI" id="CHEBI:29105"/>
    </cofactor>
    <text evidence="7">Binds 2 Zn(2+) ions per subunit.</text>
</comment>
<dbReference type="InterPro" id="IPR001279">
    <property type="entry name" value="Metallo-B-lactamas"/>
</dbReference>
<keyword evidence="6 7" id="KW-0862">Zinc</keyword>
<comment type="subunit">
    <text evidence="7">Monomer.</text>
</comment>
<evidence type="ECO:0000256" key="3">
    <source>
        <dbReference type="ARBA" id="ARBA00006759"/>
    </source>
</evidence>
<dbReference type="NCBIfam" id="TIGR03413">
    <property type="entry name" value="GSH_gloB"/>
    <property type="match status" value="1"/>
</dbReference>
<dbReference type="CDD" id="cd07723">
    <property type="entry name" value="hydroxyacylglutathione_hydrolase_MBL-fold"/>
    <property type="match status" value="1"/>
</dbReference>
<feature type="binding site" evidence="7">
    <location>
        <position position="131"/>
    </location>
    <ligand>
        <name>Zn(2+)</name>
        <dbReference type="ChEBI" id="CHEBI:29105"/>
        <label>2</label>
    </ligand>
</feature>
<comment type="function">
    <text evidence="7">Thiolesterase that catalyzes the hydrolysis of S-D-lactoyl-glutathione to form glutathione and D-lactic acid.</text>
</comment>
<keyword evidence="4 7" id="KW-0479">Metal-binding</keyword>
<evidence type="ECO:0000259" key="8">
    <source>
        <dbReference type="SMART" id="SM00849"/>
    </source>
</evidence>
<comment type="similarity">
    <text evidence="3 7">Belongs to the metallo-beta-lactamase superfamily. Glyoxalase II family.</text>
</comment>
<comment type="catalytic activity">
    <reaction evidence="1 7">
        <text>an S-(2-hydroxyacyl)glutathione + H2O = a 2-hydroxy carboxylate + glutathione + H(+)</text>
        <dbReference type="Rhea" id="RHEA:21864"/>
        <dbReference type="ChEBI" id="CHEBI:15377"/>
        <dbReference type="ChEBI" id="CHEBI:15378"/>
        <dbReference type="ChEBI" id="CHEBI:57925"/>
        <dbReference type="ChEBI" id="CHEBI:58896"/>
        <dbReference type="ChEBI" id="CHEBI:71261"/>
        <dbReference type="EC" id="3.1.2.6"/>
    </reaction>
</comment>
<evidence type="ECO:0000256" key="6">
    <source>
        <dbReference type="ARBA" id="ARBA00022833"/>
    </source>
</evidence>
<dbReference type="RefSeq" id="WP_011828534.1">
    <property type="nucleotide sequence ID" value="NC_008825.1"/>
</dbReference>
<dbReference type="Proteomes" id="UP000000366">
    <property type="component" value="Chromosome"/>
</dbReference>
<keyword evidence="10" id="KW-1185">Reference proteome</keyword>
<dbReference type="PIRSF" id="PIRSF005457">
    <property type="entry name" value="Glx"/>
    <property type="match status" value="1"/>
</dbReference>
<feature type="binding site" evidence="7">
    <location>
        <position position="57"/>
    </location>
    <ligand>
        <name>Zn(2+)</name>
        <dbReference type="ChEBI" id="CHEBI:29105"/>
        <label>2</label>
    </ligand>
</feature>
<feature type="binding site" evidence="7">
    <location>
        <position position="169"/>
    </location>
    <ligand>
        <name>Zn(2+)</name>
        <dbReference type="ChEBI" id="CHEBI:29105"/>
        <label>2</label>
    </ligand>
</feature>
<dbReference type="GO" id="GO:0004416">
    <property type="term" value="F:hydroxyacylglutathione hydrolase activity"/>
    <property type="evidence" value="ECO:0007669"/>
    <property type="project" value="UniProtKB-UniRule"/>
</dbReference>
<evidence type="ECO:0000256" key="1">
    <source>
        <dbReference type="ARBA" id="ARBA00001623"/>
    </source>
</evidence>
<dbReference type="HOGENOM" id="CLU_030571_4_1_4"/>
<comment type="pathway">
    <text evidence="2 7">Secondary metabolite metabolism; methylglyoxal degradation; (R)-lactate from methylglyoxal: step 2/2.</text>
</comment>
<keyword evidence="5 7" id="KW-0378">Hydrolase</keyword>
<sequence length="259" mass="28587">MPALVSIKAFADNYIWLFRVGNRAWVVDPGESAGVLGYLDKHHLILEGILLTHHHDDHTGGVEHLRSVRNARVYGPARERLPEPVIRLLHGDEVDALGVRFRVIDVPGHTAGHIAYYAEDFDGRPLLFCGDTLFSGGCGRLFEGTPAQMFASLDRLAGLPGDTLVCCAHEYTVGNLRFANAVEPGNRDVVEHLDRCLALRARDEPTLPSSIKQERLINPFLRCQDPAVANAARRRAAVGHAMDDVAVFAALRAWKDRFA</sequence>
<dbReference type="InterPro" id="IPR035680">
    <property type="entry name" value="Clx_II_MBL"/>
</dbReference>
<dbReference type="AlphaFoldDB" id="A2SEA7"/>
<evidence type="ECO:0000256" key="4">
    <source>
        <dbReference type="ARBA" id="ARBA00022723"/>
    </source>
</evidence>
<dbReference type="eggNOG" id="COG0491">
    <property type="taxonomic scope" value="Bacteria"/>
</dbReference>
<feature type="binding site" evidence="7">
    <location>
        <position position="58"/>
    </location>
    <ligand>
        <name>Zn(2+)</name>
        <dbReference type="ChEBI" id="CHEBI:29105"/>
        <label>2</label>
    </ligand>
</feature>
<dbReference type="EMBL" id="CP000555">
    <property type="protein sequence ID" value="ABM93896.1"/>
    <property type="molecule type" value="Genomic_DNA"/>
</dbReference>
<dbReference type="Pfam" id="PF00753">
    <property type="entry name" value="Lactamase_B"/>
    <property type="match status" value="1"/>
</dbReference>
<feature type="binding site" evidence="7">
    <location>
        <position position="131"/>
    </location>
    <ligand>
        <name>Zn(2+)</name>
        <dbReference type="ChEBI" id="CHEBI:29105"/>
        <label>1</label>
    </ligand>
</feature>
<proteinExistence type="inferred from homology"/>
<dbReference type="InterPro" id="IPR036866">
    <property type="entry name" value="RibonucZ/Hydroxyglut_hydro"/>
</dbReference>
<evidence type="ECO:0000313" key="9">
    <source>
        <dbReference type="EMBL" id="ABM93896.1"/>
    </source>
</evidence>
<dbReference type="STRING" id="420662.Mpe_A0934"/>
<dbReference type="InterPro" id="IPR050110">
    <property type="entry name" value="Glyoxalase_II_hydrolase"/>
</dbReference>
<reference evidence="9 10" key="1">
    <citation type="journal article" date="2007" name="J. Bacteriol.">
        <title>Whole-genome analysis of the methyl tert-butyl ether-degrading beta-proteobacterium Methylibium petroleiphilum PM1.</title>
        <authorList>
            <person name="Kane S.R."/>
            <person name="Chakicherla A.Y."/>
            <person name="Chain P.S.G."/>
            <person name="Schmidt R."/>
            <person name="Shin M.W."/>
            <person name="Legler T.C."/>
            <person name="Scow K.M."/>
            <person name="Larimer F.W."/>
            <person name="Lucas S.M."/>
            <person name="Richardson P.M."/>
            <person name="Hristova K.R."/>
        </authorList>
    </citation>
    <scope>NUCLEOTIDE SEQUENCE [LARGE SCALE GENOMIC DNA]</scope>
    <source>
        <strain evidence="10">ATCC BAA-1232 / LMG 22953 / PM1</strain>
    </source>
</reference>
<dbReference type="PANTHER" id="PTHR43705:SF1">
    <property type="entry name" value="HYDROXYACYLGLUTATHIONE HYDROLASE GLOB"/>
    <property type="match status" value="1"/>
</dbReference>
<evidence type="ECO:0000256" key="2">
    <source>
        <dbReference type="ARBA" id="ARBA00004963"/>
    </source>
</evidence>
<evidence type="ECO:0000256" key="5">
    <source>
        <dbReference type="ARBA" id="ARBA00022801"/>
    </source>
</evidence>
<dbReference type="InterPro" id="IPR032282">
    <property type="entry name" value="HAGH_C"/>
</dbReference>
<dbReference type="UniPathway" id="UPA00619">
    <property type="reaction ID" value="UER00676"/>
</dbReference>
<evidence type="ECO:0000256" key="7">
    <source>
        <dbReference type="HAMAP-Rule" id="MF_01374"/>
    </source>
</evidence>
<dbReference type="Gene3D" id="3.60.15.10">
    <property type="entry name" value="Ribonuclease Z/Hydroxyacylglutathione hydrolase-like"/>
    <property type="match status" value="1"/>
</dbReference>
<feature type="binding site" evidence="7">
    <location>
        <position position="109"/>
    </location>
    <ligand>
        <name>Zn(2+)</name>
        <dbReference type="ChEBI" id="CHEBI:29105"/>
        <label>1</label>
    </ligand>
</feature>
<dbReference type="InterPro" id="IPR017782">
    <property type="entry name" value="Hydroxyacylglutathione_Hdrlase"/>
</dbReference>
<name>A2SEA7_METPP</name>
<gene>
    <name evidence="7" type="primary">gloB</name>
    <name evidence="9" type="ordered locus">Mpe_A0934</name>
</gene>
<organism evidence="9 10">
    <name type="scientific">Methylibium petroleiphilum (strain ATCC BAA-1232 / LMG 22953 / PM1)</name>
    <dbReference type="NCBI Taxonomy" id="420662"/>
    <lineage>
        <taxon>Bacteria</taxon>
        <taxon>Pseudomonadati</taxon>
        <taxon>Pseudomonadota</taxon>
        <taxon>Betaproteobacteria</taxon>
        <taxon>Burkholderiales</taxon>
        <taxon>Sphaerotilaceae</taxon>
        <taxon>Methylibium</taxon>
    </lineage>
</organism>
<feature type="binding site" evidence="7">
    <location>
        <position position="55"/>
    </location>
    <ligand>
        <name>Zn(2+)</name>
        <dbReference type="ChEBI" id="CHEBI:29105"/>
        <label>1</label>
    </ligand>
</feature>
<dbReference type="EC" id="3.1.2.6" evidence="7"/>
<accession>A2SEA7</accession>
<dbReference type="Pfam" id="PF16123">
    <property type="entry name" value="HAGH_C"/>
    <property type="match status" value="1"/>
</dbReference>
<evidence type="ECO:0000313" key="10">
    <source>
        <dbReference type="Proteomes" id="UP000000366"/>
    </source>
</evidence>
<feature type="domain" description="Metallo-beta-lactamase" evidence="8">
    <location>
        <begin position="12"/>
        <end position="169"/>
    </location>
</feature>
<dbReference type="SUPFAM" id="SSF56281">
    <property type="entry name" value="Metallo-hydrolase/oxidoreductase"/>
    <property type="match status" value="1"/>
</dbReference>
<protein>
    <recommendedName>
        <fullName evidence="7">Hydroxyacylglutathione hydrolase</fullName>
        <ecNumber evidence="7">3.1.2.6</ecNumber>
    </recommendedName>
    <alternativeName>
        <fullName evidence="7">Glyoxalase II</fullName>
        <shortName evidence="7">Glx II</shortName>
    </alternativeName>
</protein>
<dbReference type="PANTHER" id="PTHR43705">
    <property type="entry name" value="HYDROXYACYLGLUTATHIONE HYDROLASE"/>
    <property type="match status" value="1"/>
</dbReference>